<proteinExistence type="inferred from homology"/>
<accession>A0A3M8D8L7</accession>
<protein>
    <submittedName>
        <fullName evidence="8">DoxX family protein</fullName>
    </submittedName>
</protein>
<gene>
    <name evidence="8" type="ORF">EDM59_13890</name>
</gene>
<keyword evidence="4 7" id="KW-0812">Transmembrane</keyword>
<dbReference type="Pfam" id="PF07681">
    <property type="entry name" value="DoxX"/>
    <property type="match status" value="1"/>
</dbReference>
<dbReference type="InterPro" id="IPR051907">
    <property type="entry name" value="DoxX-like_oxidoreductase"/>
</dbReference>
<keyword evidence="5 7" id="KW-1133">Transmembrane helix</keyword>
<name>A0A3M8D8L7_9BACL</name>
<evidence type="ECO:0000256" key="6">
    <source>
        <dbReference type="ARBA" id="ARBA00023136"/>
    </source>
</evidence>
<dbReference type="AlphaFoldDB" id="A0A3M8D8L7"/>
<dbReference type="GO" id="GO:0005886">
    <property type="term" value="C:plasma membrane"/>
    <property type="evidence" value="ECO:0007669"/>
    <property type="project" value="UniProtKB-SubCell"/>
</dbReference>
<evidence type="ECO:0000256" key="3">
    <source>
        <dbReference type="ARBA" id="ARBA00022475"/>
    </source>
</evidence>
<comment type="subcellular location">
    <subcellularLocation>
        <location evidence="1">Cell membrane</location>
        <topology evidence="1">Multi-pass membrane protein</topology>
    </subcellularLocation>
</comment>
<dbReference type="InterPro" id="IPR032808">
    <property type="entry name" value="DoxX"/>
</dbReference>
<comment type="caution">
    <text evidence="8">The sequence shown here is derived from an EMBL/GenBank/DDBJ whole genome shotgun (WGS) entry which is preliminary data.</text>
</comment>
<evidence type="ECO:0000256" key="1">
    <source>
        <dbReference type="ARBA" id="ARBA00004651"/>
    </source>
</evidence>
<sequence length="126" mass="13397">MAEEKAFVALRIVTGIIFLVHGVSKLQKGMAVVMSSFGDLGLPTWLAYPVMAIEVIGGLALILGVGVRVAAWGLAVIMAGAIATVKWKHGFLGSGGQNGYEFNLILLAVTVCVGVKKQKRDRVERM</sequence>
<keyword evidence="6 7" id="KW-0472">Membrane</keyword>
<reference evidence="8 9" key="1">
    <citation type="submission" date="2018-10" db="EMBL/GenBank/DDBJ databases">
        <title>Phylogenomics of Brevibacillus.</title>
        <authorList>
            <person name="Dunlap C."/>
        </authorList>
    </citation>
    <scope>NUCLEOTIDE SEQUENCE [LARGE SCALE GENOMIC DNA]</scope>
    <source>
        <strain evidence="8 9">JCM 15774</strain>
    </source>
</reference>
<evidence type="ECO:0000256" key="4">
    <source>
        <dbReference type="ARBA" id="ARBA00022692"/>
    </source>
</evidence>
<evidence type="ECO:0000256" key="2">
    <source>
        <dbReference type="ARBA" id="ARBA00006679"/>
    </source>
</evidence>
<evidence type="ECO:0000256" key="7">
    <source>
        <dbReference type="SAM" id="Phobius"/>
    </source>
</evidence>
<feature type="transmembrane region" description="Helical" evidence="7">
    <location>
        <begin position="99"/>
        <end position="116"/>
    </location>
</feature>
<organism evidence="8 9">
    <name type="scientific">Brevibacillus nitrificans</name>
    <dbReference type="NCBI Taxonomy" id="651560"/>
    <lineage>
        <taxon>Bacteria</taxon>
        <taxon>Bacillati</taxon>
        <taxon>Bacillota</taxon>
        <taxon>Bacilli</taxon>
        <taxon>Bacillales</taxon>
        <taxon>Paenibacillaceae</taxon>
        <taxon>Brevibacillus</taxon>
    </lineage>
</organism>
<dbReference type="PANTHER" id="PTHR33452:SF1">
    <property type="entry name" value="INNER MEMBRANE PROTEIN YPHA-RELATED"/>
    <property type="match status" value="1"/>
</dbReference>
<dbReference type="EMBL" id="RHHU01000010">
    <property type="protein sequence ID" value="RNB83625.1"/>
    <property type="molecule type" value="Genomic_DNA"/>
</dbReference>
<dbReference type="PANTHER" id="PTHR33452">
    <property type="entry name" value="OXIDOREDUCTASE CATD-RELATED"/>
    <property type="match status" value="1"/>
</dbReference>
<dbReference type="Proteomes" id="UP000269573">
    <property type="component" value="Unassembled WGS sequence"/>
</dbReference>
<feature type="transmembrane region" description="Helical" evidence="7">
    <location>
        <begin position="44"/>
        <end position="62"/>
    </location>
</feature>
<feature type="transmembrane region" description="Helical" evidence="7">
    <location>
        <begin position="69"/>
        <end position="87"/>
    </location>
</feature>
<feature type="transmembrane region" description="Helical" evidence="7">
    <location>
        <begin position="7"/>
        <end position="24"/>
    </location>
</feature>
<evidence type="ECO:0000313" key="8">
    <source>
        <dbReference type="EMBL" id="RNB83625.1"/>
    </source>
</evidence>
<evidence type="ECO:0000313" key="9">
    <source>
        <dbReference type="Proteomes" id="UP000269573"/>
    </source>
</evidence>
<comment type="similarity">
    <text evidence="2">Belongs to the DoxX family.</text>
</comment>
<dbReference type="RefSeq" id="WP_122924153.1">
    <property type="nucleotide sequence ID" value="NZ_RHHU01000010.1"/>
</dbReference>
<evidence type="ECO:0000256" key="5">
    <source>
        <dbReference type="ARBA" id="ARBA00022989"/>
    </source>
</evidence>
<keyword evidence="9" id="KW-1185">Reference proteome</keyword>
<keyword evidence="3" id="KW-1003">Cell membrane</keyword>